<protein>
    <recommendedName>
        <fullName evidence="4">Chemotaxis protein</fullName>
    </recommendedName>
</protein>
<accession>A0ABU3QYJ3</accession>
<reference evidence="2 3" key="1">
    <citation type="submission" date="2023-10" db="EMBL/GenBank/DDBJ databases">
        <title>Psychrosphaera aquimaarina strain SW33 isolated from seawater.</title>
        <authorList>
            <person name="Bayburt H."/>
            <person name="Kim J.M."/>
            <person name="Choi B.J."/>
            <person name="Jeon C.O."/>
        </authorList>
    </citation>
    <scope>NUCLEOTIDE SEQUENCE [LARGE SCALE GENOMIC DNA]</scope>
    <source>
        <strain evidence="2 3">KCTC 52743</strain>
    </source>
</reference>
<comment type="caution">
    <text evidence="2">The sequence shown here is derived from an EMBL/GenBank/DDBJ whole genome shotgun (WGS) entry which is preliminary data.</text>
</comment>
<evidence type="ECO:0008006" key="4">
    <source>
        <dbReference type="Google" id="ProtNLM"/>
    </source>
</evidence>
<sequence>MSKCKDVDQVASVFFESMEYFGLSSSIHFKLPTDSYYRHDGLAISPIEKEVYSLLEPKGRLFEFSKRMIVNDEHVSFILNNPPQDDHSLGQIRDYTAAMIEGLEGKVLELYSQSGMGSAIFELSSNIEELKSGVSQHNKLINAVMTNMMLEIAASFHLLEMTEPQELFLNGLVEKGLLELSNAENILVEIMSRLENLKLQMENVQQAASPKGLDLDESSDIDLF</sequence>
<keyword evidence="3" id="KW-1185">Reference proteome</keyword>
<dbReference type="Proteomes" id="UP001257914">
    <property type="component" value="Unassembled WGS sequence"/>
</dbReference>
<name>A0ABU3QYJ3_9GAMM</name>
<dbReference type="EMBL" id="JAWCUA010000003">
    <property type="protein sequence ID" value="MDU0112501.1"/>
    <property type="molecule type" value="Genomic_DNA"/>
</dbReference>
<gene>
    <name evidence="2" type="ORF">RT723_05685</name>
</gene>
<proteinExistence type="predicted"/>
<dbReference type="RefSeq" id="WP_315946217.1">
    <property type="nucleotide sequence ID" value="NZ_JAWCUA010000003.1"/>
</dbReference>
<feature type="coiled-coil region" evidence="1">
    <location>
        <begin position="180"/>
        <end position="207"/>
    </location>
</feature>
<evidence type="ECO:0000256" key="1">
    <source>
        <dbReference type="SAM" id="Coils"/>
    </source>
</evidence>
<evidence type="ECO:0000313" key="2">
    <source>
        <dbReference type="EMBL" id="MDU0112501.1"/>
    </source>
</evidence>
<keyword evidence="1" id="KW-0175">Coiled coil</keyword>
<evidence type="ECO:0000313" key="3">
    <source>
        <dbReference type="Proteomes" id="UP001257914"/>
    </source>
</evidence>
<organism evidence="2 3">
    <name type="scientific">Psychrosphaera aquimarina</name>
    <dbReference type="NCBI Taxonomy" id="2044854"/>
    <lineage>
        <taxon>Bacteria</taxon>
        <taxon>Pseudomonadati</taxon>
        <taxon>Pseudomonadota</taxon>
        <taxon>Gammaproteobacteria</taxon>
        <taxon>Alteromonadales</taxon>
        <taxon>Pseudoalteromonadaceae</taxon>
        <taxon>Psychrosphaera</taxon>
    </lineage>
</organism>